<comment type="caution">
    <text evidence="9">The sequence shown here is derived from an EMBL/GenBank/DDBJ whole genome shotgun (WGS) entry which is preliminary data.</text>
</comment>
<comment type="function">
    <text evidence="8">Probably functions as a manganese efflux pump.</text>
</comment>
<evidence type="ECO:0000256" key="6">
    <source>
        <dbReference type="ARBA" id="ARBA00023136"/>
    </source>
</evidence>
<feature type="transmembrane region" description="Helical" evidence="8">
    <location>
        <begin position="30"/>
        <end position="54"/>
    </location>
</feature>
<keyword evidence="7 8" id="KW-0464">Manganese</keyword>
<protein>
    <recommendedName>
        <fullName evidence="8">Putative manganese efflux pump MntP</fullName>
    </recommendedName>
</protein>
<evidence type="ECO:0000256" key="8">
    <source>
        <dbReference type="HAMAP-Rule" id="MF_01521"/>
    </source>
</evidence>
<dbReference type="HAMAP" id="MF_01521">
    <property type="entry name" value="MntP_pump"/>
    <property type="match status" value="1"/>
</dbReference>
<keyword evidence="1 8" id="KW-0813">Transport</keyword>
<dbReference type="GO" id="GO:0005384">
    <property type="term" value="F:manganese ion transmembrane transporter activity"/>
    <property type="evidence" value="ECO:0007669"/>
    <property type="project" value="UniProtKB-UniRule"/>
</dbReference>
<keyword evidence="10" id="KW-1185">Reference proteome</keyword>
<dbReference type="Proteomes" id="UP000586305">
    <property type="component" value="Unassembled WGS sequence"/>
</dbReference>
<dbReference type="InterPro" id="IPR022929">
    <property type="entry name" value="Put_MntP"/>
</dbReference>
<keyword evidence="3 8" id="KW-0812">Transmembrane</keyword>
<evidence type="ECO:0000256" key="4">
    <source>
        <dbReference type="ARBA" id="ARBA00022989"/>
    </source>
</evidence>
<evidence type="ECO:0000256" key="1">
    <source>
        <dbReference type="ARBA" id="ARBA00022448"/>
    </source>
</evidence>
<dbReference type="GO" id="GO:0005886">
    <property type="term" value="C:plasma membrane"/>
    <property type="evidence" value="ECO:0007669"/>
    <property type="project" value="UniProtKB-SubCell"/>
</dbReference>
<dbReference type="PANTHER" id="PTHR35529">
    <property type="entry name" value="MANGANESE EFFLUX PUMP MNTP-RELATED"/>
    <property type="match status" value="1"/>
</dbReference>
<reference evidence="9 10" key="1">
    <citation type="submission" date="2020-04" db="EMBL/GenBank/DDBJ databases">
        <title>Pseudoalteromonas caenipelagi sp. nov., isolated from a tidal flat.</title>
        <authorList>
            <person name="Park S."/>
            <person name="Yoon J.-H."/>
        </authorList>
    </citation>
    <scope>NUCLEOTIDE SEQUENCE [LARGE SCALE GENOMIC DNA]</scope>
    <source>
        <strain evidence="9 10">JBTF-M23</strain>
    </source>
</reference>
<feature type="transmembrane region" description="Helical" evidence="8">
    <location>
        <begin position="6"/>
        <end position="23"/>
    </location>
</feature>
<gene>
    <name evidence="8" type="primary">mntP</name>
    <name evidence="9" type="ORF">HG263_01425</name>
</gene>
<evidence type="ECO:0000256" key="5">
    <source>
        <dbReference type="ARBA" id="ARBA00023065"/>
    </source>
</evidence>
<keyword evidence="5 8" id="KW-0406">Ion transport</keyword>
<comment type="similarity">
    <text evidence="8">Belongs to the MntP (TC 9.B.29) family.</text>
</comment>
<sequence length="179" mass="19239">MLEVLVLAIALSMDAFAVAIGLGSKEKQHIASLAIKAAIYFGVFQGLMPLIGYLGGKGALSVIDGYAHWVAFLLLLLIGVKMIYESISERIEDDFKHITNRVMFMLAIATSIDAMAAGFSLTLSNQNPFVACALIAIVTFGFSWLGVFIGHKSGTWLENKAECVGGVVLILLAFKILLI</sequence>
<dbReference type="InterPro" id="IPR003810">
    <property type="entry name" value="Mntp/YtaF"/>
</dbReference>
<evidence type="ECO:0000256" key="2">
    <source>
        <dbReference type="ARBA" id="ARBA00022475"/>
    </source>
</evidence>
<evidence type="ECO:0000256" key="3">
    <source>
        <dbReference type="ARBA" id="ARBA00022692"/>
    </source>
</evidence>
<dbReference type="RefSeq" id="WP_171624304.1">
    <property type="nucleotide sequence ID" value="NZ_JABBPG010000001.1"/>
</dbReference>
<feature type="transmembrane region" description="Helical" evidence="8">
    <location>
        <begin position="104"/>
        <end position="122"/>
    </location>
</feature>
<feature type="transmembrane region" description="Helical" evidence="8">
    <location>
        <begin position="128"/>
        <end position="149"/>
    </location>
</feature>
<comment type="subcellular location">
    <subcellularLocation>
        <location evidence="8">Cell membrane</location>
        <topology evidence="8">Multi-pass membrane protein</topology>
    </subcellularLocation>
</comment>
<name>A0A849V998_9GAMM</name>
<feature type="transmembrane region" description="Helical" evidence="8">
    <location>
        <begin position="66"/>
        <end position="84"/>
    </location>
</feature>
<organism evidence="9 10">
    <name type="scientific">Pseudoalteromonas caenipelagi</name>
    <dbReference type="NCBI Taxonomy" id="2726988"/>
    <lineage>
        <taxon>Bacteria</taxon>
        <taxon>Pseudomonadati</taxon>
        <taxon>Pseudomonadota</taxon>
        <taxon>Gammaproteobacteria</taxon>
        <taxon>Alteromonadales</taxon>
        <taxon>Pseudoalteromonadaceae</taxon>
        <taxon>Pseudoalteromonas</taxon>
    </lineage>
</organism>
<evidence type="ECO:0000256" key="7">
    <source>
        <dbReference type="ARBA" id="ARBA00023211"/>
    </source>
</evidence>
<proteinExistence type="inferred from homology"/>
<dbReference type="Pfam" id="PF02659">
    <property type="entry name" value="Mntp"/>
    <property type="match status" value="1"/>
</dbReference>
<dbReference type="AlphaFoldDB" id="A0A849V998"/>
<evidence type="ECO:0000313" key="9">
    <source>
        <dbReference type="EMBL" id="NOU49213.1"/>
    </source>
</evidence>
<keyword evidence="4 8" id="KW-1133">Transmembrane helix</keyword>
<keyword evidence="6 8" id="KW-0472">Membrane</keyword>
<dbReference type="EMBL" id="JABBPG010000001">
    <property type="protein sequence ID" value="NOU49213.1"/>
    <property type="molecule type" value="Genomic_DNA"/>
</dbReference>
<dbReference type="PANTHER" id="PTHR35529:SF1">
    <property type="entry name" value="MANGANESE EFFLUX PUMP MNTP-RELATED"/>
    <property type="match status" value="1"/>
</dbReference>
<keyword evidence="2 8" id="KW-1003">Cell membrane</keyword>
<accession>A0A849V998</accession>
<evidence type="ECO:0000313" key="10">
    <source>
        <dbReference type="Proteomes" id="UP000586305"/>
    </source>
</evidence>